<organism evidence="2 3">
    <name type="scientific">Nonomuraea turkmeniaca</name>
    <dbReference type="NCBI Taxonomy" id="103838"/>
    <lineage>
        <taxon>Bacteria</taxon>
        <taxon>Bacillati</taxon>
        <taxon>Actinomycetota</taxon>
        <taxon>Actinomycetes</taxon>
        <taxon>Streptosporangiales</taxon>
        <taxon>Streptosporangiaceae</taxon>
        <taxon>Nonomuraea</taxon>
    </lineage>
</organism>
<dbReference type="PANTHER" id="PTHR43433:SF5">
    <property type="entry name" value="AB HYDROLASE-1 DOMAIN-CONTAINING PROTEIN"/>
    <property type="match status" value="1"/>
</dbReference>
<dbReference type="Proteomes" id="UP000309128">
    <property type="component" value="Unassembled WGS sequence"/>
</dbReference>
<dbReference type="RefSeq" id="WP_138672983.1">
    <property type="nucleotide sequence ID" value="NZ_VCKY01000270.1"/>
</dbReference>
<sequence>MATSHTLDVPGAHLRYEVRGAGPLLFVIGSPMDAAAFAPFADALTSDHTVVTLDPRGISGSTLDDPEQDSTPELRADDVAAIMDALGAETADVFGSSGGAVTGLALVERHPRRVRTLVAHEPPLLELLPDAVERRAGVEDIIETYRRDGVGAAWMKFMITAGFDLEAEGAPAGPEEPSPQDLANSARFFLHELRGTTRYVPDAATLTAGPARVVVGIGIKSGNLVTYRTSIALAELLGTPPVEFPGDHGGFIERPAECADVLRKVLAG</sequence>
<dbReference type="InterPro" id="IPR029058">
    <property type="entry name" value="AB_hydrolase_fold"/>
</dbReference>
<dbReference type="GO" id="GO:0004806">
    <property type="term" value="F:triacylglycerol lipase activity"/>
    <property type="evidence" value="ECO:0007669"/>
    <property type="project" value="TreeGrafter"/>
</dbReference>
<accession>A0A5S4EYK9</accession>
<proteinExistence type="predicted"/>
<dbReference type="Pfam" id="PF00561">
    <property type="entry name" value="Abhydrolase_1"/>
    <property type="match status" value="1"/>
</dbReference>
<keyword evidence="3" id="KW-1185">Reference proteome</keyword>
<dbReference type="PANTHER" id="PTHR43433">
    <property type="entry name" value="HYDROLASE, ALPHA/BETA FOLD FAMILY PROTEIN"/>
    <property type="match status" value="1"/>
</dbReference>
<feature type="domain" description="AB hydrolase-1" evidence="1">
    <location>
        <begin position="23"/>
        <end position="148"/>
    </location>
</feature>
<protein>
    <submittedName>
        <fullName evidence="2">Alpha/beta hydrolase</fullName>
    </submittedName>
</protein>
<comment type="caution">
    <text evidence="2">The sequence shown here is derived from an EMBL/GenBank/DDBJ whole genome shotgun (WGS) entry which is preliminary data.</text>
</comment>
<dbReference type="Gene3D" id="3.40.50.1820">
    <property type="entry name" value="alpha/beta hydrolase"/>
    <property type="match status" value="1"/>
</dbReference>
<evidence type="ECO:0000313" key="2">
    <source>
        <dbReference type="EMBL" id="TMR08779.1"/>
    </source>
</evidence>
<evidence type="ECO:0000313" key="3">
    <source>
        <dbReference type="Proteomes" id="UP000309128"/>
    </source>
</evidence>
<keyword evidence="2" id="KW-0378">Hydrolase</keyword>
<name>A0A5S4EYK9_9ACTN</name>
<dbReference type="OrthoDB" id="3210164at2"/>
<evidence type="ECO:0000259" key="1">
    <source>
        <dbReference type="Pfam" id="PF00561"/>
    </source>
</evidence>
<dbReference type="GO" id="GO:0046503">
    <property type="term" value="P:glycerolipid catabolic process"/>
    <property type="evidence" value="ECO:0007669"/>
    <property type="project" value="TreeGrafter"/>
</dbReference>
<dbReference type="InterPro" id="IPR000073">
    <property type="entry name" value="AB_hydrolase_1"/>
</dbReference>
<dbReference type="EMBL" id="VCKY01000270">
    <property type="protein sequence ID" value="TMR08779.1"/>
    <property type="molecule type" value="Genomic_DNA"/>
</dbReference>
<dbReference type="AlphaFoldDB" id="A0A5S4EYK9"/>
<reference evidence="2 3" key="1">
    <citation type="submission" date="2019-05" db="EMBL/GenBank/DDBJ databases">
        <title>Draft genome sequence of Nonomuraea turkmeniaca DSM 43926.</title>
        <authorList>
            <person name="Saricaoglu S."/>
            <person name="Isik K."/>
        </authorList>
    </citation>
    <scope>NUCLEOTIDE SEQUENCE [LARGE SCALE GENOMIC DNA]</scope>
    <source>
        <strain evidence="2 3">DSM 43926</strain>
    </source>
</reference>
<dbReference type="InterPro" id="IPR050471">
    <property type="entry name" value="AB_hydrolase"/>
</dbReference>
<gene>
    <name evidence="2" type="ORF">ETD86_46270</name>
</gene>
<dbReference type="SUPFAM" id="SSF53474">
    <property type="entry name" value="alpha/beta-Hydrolases"/>
    <property type="match status" value="1"/>
</dbReference>